<gene>
    <name evidence="2" type="ORF">RhiXN_01706</name>
</gene>
<dbReference type="GO" id="GO:0006397">
    <property type="term" value="P:mRNA processing"/>
    <property type="evidence" value="ECO:0007669"/>
    <property type="project" value="UniProtKB-KW"/>
</dbReference>
<dbReference type="Proteomes" id="UP000650533">
    <property type="component" value="Chromosome 16"/>
</dbReference>
<dbReference type="RefSeq" id="XP_043187348.1">
    <property type="nucleotide sequence ID" value="XM_043321525.1"/>
</dbReference>
<dbReference type="Gene3D" id="4.10.60.10">
    <property type="entry name" value="Zinc finger, CCHC-type"/>
    <property type="match status" value="1"/>
</dbReference>
<reference evidence="2" key="1">
    <citation type="submission" date="2020-05" db="EMBL/GenBank/DDBJ databases">
        <title>Evolutionary and genomic comparisons of hybrid uninucleate and nonhybrid Rhizoctonia fungi.</title>
        <authorList>
            <person name="Li C."/>
            <person name="Chen X."/>
        </authorList>
    </citation>
    <scope>NUCLEOTIDE SEQUENCE</scope>
    <source>
        <strain evidence="2">AG-1 IA</strain>
    </source>
</reference>
<organism evidence="2 3">
    <name type="scientific">Rhizoctonia solani</name>
    <dbReference type="NCBI Taxonomy" id="456999"/>
    <lineage>
        <taxon>Eukaryota</taxon>
        <taxon>Fungi</taxon>
        <taxon>Dikarya</taxon>
        <taxon>Basidiomycota</taxon>
        <taxon>Agaricomycotina</taxon>
        <taxon>Agaricomycetes</taxon>
        <taxon>Cantharellales</taxon>
        <taxon>Ceratobasidiaceae</taxon>
        <taxon>Rhizoctonia</taxon>
    </lineage>
</organism>
<dbReference type="AlphaFoldDB" id="A0A8H8PBD5"/>
<sequence length="306" mass="34048">MGGSLQRMRNREELTQLLNEAFPDSAKFGSVKLTLAPDWLADPARLQAEGRNASTVSFAFEDAGGLTSARLMSSPTLYIYGRKCEIKKFNPKPLLQTCSKCVRYGHTERQCRTKKPRCHKCGRNNHTTKNTTRTTALAVSVTAKATRANASTARPAASTAIVSIPLIAPRCPNSDAPSRKLLLTGPQTAMTERHCIQLNVAGCNPRMHALLNEPLYAHFDIFIFQDIWRLQPPPPRLGPRRFQMEKQTPEPNGKEFRDYAEFNDLTIMNHTSHPTRIASNPLPTLLSILRFLTIGPSRRGPTSTGK</sequence>
<protein>
    <recommendedName>
        <fullName evidence="4">CCHC-type domain-containing protein</fullName>
    </recommendedName>
</protein>
<dbReference type="GeneID" id="67023988"/>
<dbReference type="GO" id="GO:0008270">
    <property type="term" value="F:zinc ion binding"/>
    <property type="evidence" value="ECO:0007669"/>
    <property type="project" value="InterPro"/>
</dbReference>
<evidence type="ECO:0000256" key="1">
    <source>
        <dbReference type="ARBA" id="ARBA00022664"/>
    </source>
</evidence>
<name>A0A8H8PBD5_9AGAM</name>
<dbReference type="InterPro" id="IPR036875">
    <property type="entry name" value="Znf_CCHC_sf"/>
</dbReference>
<dbReference type="GO" id="GO:0003676">
    <property type="term" value="F:nucleic acid binding"/>
    <property type="evidence" value="ECO:0007669"/>
    <property type="project" value="InterPro"/>
</dbReference>
<evidence type="ECO:0000313" key="2">
    <source>
        <dbReference type="EMBL" id="QRW27111.1"/>
    </source>
</evidence>
<dbReference type="EMBL" id="CP059673">
    <property type="protein sequence ID" value="QRW27111.1"/>
    <property type="molecule type" value="Genomic_DNA"/>
</dbReference>
<evidence type="ECO:0000313" key="3">
    <source>
        <dbReference type="Proteomes" id="UP000650533"/>
    </source>
</evidence>
<evidence type="ECO:0008006" key="4">
    <source>
        <dbReference type="Google" id="ProtNLM"/>
    </source>
</evidence>
<accession>A0A8H8PBD5</accession>
<proteinExistence type="predicted"/>
<dbReference type="SUPFAM" id="SSF57756">
    <property type="entry name" value="Retrovirus zinc finger-like domains"/>
    <property type="match status" value="1"/>
</dbReference>
<keyword evidence="1" id="KW-0507">mRNA processing</keyword>
<dbReference type="KEGG" id="rsx:RhiXN_01706"/>